<name>A0A0S3QU66_THET7</name>
<protein>
    <submittedName>
        <fullName evidence="4">Polysaccharide deacetylase family protein</fullName>
    </submittedName>
</protein>
<accession>A0A0S3QU66</accession>
<organism evidence="4 5">
    <name type="scientific">Thermosulfidibacter takaii (strain DSM 17441 / JCM 13301 / NBRC 103674 / ABI70S6)</name>
    <dbReference type="NCBI Taxonomy" id="1298851"/>
    <lineage>
        <taxon>Bacteria</taxon>
        <taxon>Pseudomonadati</taxon>
        <taxon>Thermosulfidibacterota</taxon>
        <taxon>Thermosulfidibacteria</taxon>
        <taxon>Thermosulfidibacterales</taxon>
        <taxon>Thermosulfidibacteraceae</taxon>
    </lineage>
</organism>
<comment type="subcellular location">
    <subcellularLocation>
        <location evidence="1">Secreted</location>
    </subcellularLocation>
</comment>
<evidence type="ECO:0000256" key="1">
    <source>
        <dbReference type="ARBA" id="ARBA00004613"/>
    </source>
</evidence>
<feature type="domain" description="NodB homology" evidence="3">
    <location>
        <begin position="56"/>
        <end position="334"/>
    </location>
</feature>
<dbReference type="Gene3D" id="3.20.20.370">
    <property type="entry name" value="Glycoside hydrolase/deacetylase"/>
    <property type="match status" value="1"/>
</dbReference>
<proteinExistence type="predicted"/>
<dbReference type="InterPro" id="IPR002509">
    <property type="entry name" value="NODB_dom"/>
</dbReference>
<dbReference type="GO" id="GO:0005576">
    <property type="term" value="C:extracellular region"/>
    <property type="evidence" value="ECO:0007669"/>
    <property type="project" value="UniProtKB-SubCell"/>
</dbReference>
<evidence type="ECO:0000313" key="4">
    <source>
        <dbReference type="EMBL" id="BAT71852.1"/>
    </source>
</evidence>
<dbReference type="Pfam" id="PF01522">
    <property type="entry name" value="Polysacc_deac_1"/>
    <property type="match status" value="1"/>
</dbReference>
<dbReference type="EMBL" id="AP013035">
    <property type="protein sequence ID" value="BAT71852.1"/>
    <property type="molecule type" value="Genomic_DNA"/>
</dbReference>
<dbReference type="AlphaFoldDB" id="A0A0S3QU66"/>
<dbReference type="KEGG" id="ttk:TST_1058"/>
<keyword evidence="2" id="KW-0732">Signal</keyword>
<dbReference type="OrthoDB" id="9778320at2"/>
<evidence type="ECO:0000259" key="3">
    <source>
        <dbReference type="PROSITE" id="PS51677"/>
    </source>
</evidence>
<dbReference type="RefSeq" id="WP_068549849.1">
    <property type="nucleotide sequence ID" value="NZ_AP013035.1"/>
</dbReference>
<dbReference type="STRING" id="1298851.TST_1058"/>
<dbReference type="InterPro" id="IPR051398">
    <property type="entry name" value="Polysacch_Deacetylase"/>
</dbReference>
<reference evidence="5" key="1">
    <citation type="journal article" date="2018" name="Science">
        <title>A primordial and reversible TCA cycle in a facultatively chemolithoautotrophic thermophile.</title>
        <authorList>
            <person name="Nunoura T."/>
            <person name="Chikaraishi Y."/>
            <person name="Izaki R."/>
            <person name="Suwa T."/>
            <person name="Sato T."/>
            <person name="Harada T."/>
            <person name="Mori K."/>
            <person name="Kato Y."/>
            <person name="Miyazaki M."/>
            <person name="Shimamura S."/>
            <person name="Yanagawa K."/>
            <person name="Shuto A."/>
            <person name="Ohkouchi N."/>
            <person name="Fujita N."/>
            <person name="Takaki Y."/>
            <person name="Atomi H."/>
            <person name="Takai K."/>
        </authorList>
    </citation>
    <scope>NUCLEOTIDE SEQUENCE [LARGE SCALE GENOMIC DNA]</scope>
    <source>
        <strain evidence="5">DSM 17441 / JCM 13301 / NBRC 103674 / ABI70S6</strain>
    </source>
</reference>
<gene>
    <name evidence="4" type="ORF">TST_1058</name>
</gene>
<dbReference type="Proteomes" id="UP000063234">
    <property type="component" value="Chromosome"/>
</dbReference>
<dbReference type="GO" id="GO:0005975">
    <property type="term" value="P:carbohydrate metabolic process"/>
    <property type="evidence" value="ECO:0007669"/>
    <property type="project" value="InterPro"/>
</dbReference>
<dbReference type="InterPro" id="IPR011330">
    <property type="entry name" value="Glyco_hydro/deAcase_b/a-brl"/>
</dbReference>
<dbReference type="PANTHER" id="PTHR34216">
    <property type="match status" value="1"/>
</dbReference>
<evidence type="ECO:0000313" key="5">
    <source>
        <dbReference type="Proteomes" id="UP000063234"/>
    </source>
</evidence>
<evidence type="ECO:0000256" key="2">
    <source>
        <dbReference type="ARBA" id="ARBA00022729"/>
    </source>
</evidence>
<dbReference type="SUPFAM" id="SSF88713">
    <property type="entry name" value="Glycoside hydrolase/deacetylase"/>
    <property type="match status" value="1"/>
</dbReference>
<dbReference type="CDD" id="cd10969">
    <property type="entry name" value="CE4_Ecf1_like_5s"/>
    <property type="match status" value="1"/>
</dbReference>
<dbReference type="PANTHER" id="PTHR34216:SF3">
    <property type="entry name" value="POLY-BETA-1,6-N-ACETYL-D-GLUCOSAMINE N-DEACETYLASE"/>
    <property type="match status" value="1"/>
</dbReference>
<sequence length="334" mass="39144">MSLVILYYHRVSIEGEVGVALSVFEKQMKFISENANVCSLDDVCEYIDSKKIPRKPTFTITFDDGCYDIFAFAAPILQKYNIPATVFVSTSRVWEGPIRKTLYDYWNGVCSLDDFPKPSPWSLRYRDTSSPYRESYMTWAEVKALDSDLIKVESHGHLHKKLFHYPPEIVEKYVNQFAERMWYLRHVYPRLKKGMPIFRMKSSLCAHAFRVPLPSTLVIGRTKNQDDLFVDKLILKEGEKERKSRIKEELATSRRLLEDALGRKVYHIAWPWGEYDEISVAMAKEVGFAACYTTQKGLVTKDVDRYHIPRHGATKRWFKFIKKFYTHYLKSFVP</sequence>
<dbReference type="PROSITE" id="PS51677">
    <property type="entry name" value="NODB"/>
    <property type="match status" value="1"/>
</dbReference>
<keyword evidence="5" id="KW-1185">Reference proteome</keyword>
<dbReference type="GO" id="GO:0016810">
    <property type="term" value="F:hydrolase activity, acting on carbon-nitrogen (but not peptide) bonds"/>
    <property type="evidence" value="ECO:0007669"/>
    <property type="project" value="InterPro"/>
</dbReference>